<dbReference type="Proteomes" id="UP001596390">
    <property type="component" value="Unassembled WGS sequence"/>
</dbReference>
<evidence type="ECO:0000313" key="3">
    <source>
        <dbReference type="Proteomes" id="UP001596390"/>
    </source>
</evidence>
<dbReference type="EMBL" id="JBHSZZ010000035">
    <property type="protein sequence ID" value="MFC7187135.1"/>
    <property type="molecule type" value="Genomic_DNA"/>
</dbReference>
<dbReference type="PANTHER" id="PTHR37953">
    <property type="entry name" value="UPF0127 PROTEIN MJ1496"/>
    <property type="match status" value="1"/>
</dbReference>
<dbReference type="AlphaFoldDB" id="A0ABD5YHM5"/>
<evidence type="ECO:0000313" key="2">
    <source>
        <dbReference type="EMBL" id="MFC7187135.1"/>
    </source>
</evidence>
<comment type="caution">
    <text evidence="2">The sequence shown here is derived from an EMBL/GenBank/DDBJ whole genome shotgun (WGS) entry which is preliminary data.</text>
</comment>
<gene>
    <name evidence="2" type="ORF">ACFQMK_09585</name>
</gene>
<name>A0ABD5YHM5_9EURY</name>
<feature type="region of interest" description="Disordered" evidence="1">
    <location>
        <begin position="13"/>
        <end position="51"/>
    </location>
</feature>
<dbReference type="RefSeq" id="WP_267664248.1">
    <property type="nucleotide sequence ID" value="NZ_JAODIX010000035.1"/>
</dbReference>
<feature type="compositionally biased region" description="Low complexity" evidence="1">
    <location>
        <begin position="24"/>
        <end position="44"/>
    </location>
</feature>
<dbReference type="PANTHER" id="PTHR37953:SF1">
    <property type="entry name" value="UPF0127 PROTEIN MJ1496"/>
    <property type="match status" value="1"/>
</dbReference>
<protein>
    <submittedName>
        <fullName evidence="2">DUF192 domain-containing protein</fullName>
    </submittedName>
</protein>
<dbReference type="Pfam" id="PF02643">
    <property type="entry name" value="DUF192"/>
    <property type="match status" value="1"/>
</dbReference>
<dbReference type="Gene3D" id="2.60.120.1140">
    <property type="entry name" value="Protein of unknown function DUF192"/>
    <property type="match status" value="1"/>
</dbReference>
<evidence type="ECO:0000256" key="1">
    <source>
        <dbReference type="SAM" id="MobiDB-lite"/>
    </source>
</evidence>
<dbReference type="InterPro" id="IPR003795">
    <property type="entry name" value="DUF192"/>
</dbReference>
<organism evidence="2 3">
    <name type="scientific">Halorubrum yunnanense</name>
    <dbReference type="NCBI Taxonomy" id="1526162"/>
    <lineage>
        <taxon>Archaea</taxon>
        <taxon>Methanobacteriati</taxon>
        <taxon>Methanobacteriota</taxon>
        <taxon>Stenosarchaea group</taxon>
        <taxon>Halobacteria</taxon>
        <taxon>Halobacteriales</taxon>
        <taxon>Haloferacaceae</taxon>
        <taxon>Halorubrum</taxon>
    </lineage>
</organism>
<reference evidence="2 3" key="1">
    <citation type="journal article" date="2019" name="Int. J. Syst. Evol. Microbiol.">
        <title>The Global Catalogue of Microorganisms (GCM) 10K type strain sequencing project: providing services to taxonomists for standard genome sequencing and annotation.</title>
        <authorList>
            <consortium name="The Broad Institute Genomics Platform"/>
            <consortium name="The Broad Institute Genome Sequencing Center for Infectious Disease"/>
            <person name="Wu L."/>
            <person name="Ma J."/>
        </authorList>
    </citation>
    <scope>NUCLEOTIDE SEQUENCE [LARGE SCALE GENOMIC DNA]</scope>
    <source>
        <strain evidence="2 3">Q85</strain>
    </source>
</reference>
<sequence>MRRREMLAAIGGGSVGGLAGCVGSGPTPSDGGSGAGTDTDPATDWPSGAYADYDATPVEARTPDGDRLGTVTAAVAETGDQRFLGLSDAESLPEDAGMLFVFPAERDSLAFVMRDMAFGIDIVYADGDGGIVEIHNAPAPGPNEDGEEQRYPGSGRYVLEVPYKWTDRHGVEVGDALLFDL</sequence>
<dbReference type="InterPro" id="IPR038695">
    <property type="entry name" value="Saro_0823-like_sf"/>
</dbReference>
<proteinExistence type="predicted"/>
<feature type="compositionally biased region" description="Gly residues" evidence="1">
    <location>
        <begin position="13"/>
        <end position="23"/>
    </location>
</feature>
<dbReference type="PROSITE" id="PS51257">
    <property type="entry name" value="PROKAR_LIPOPROTEIN"/>
    <property type="match status" value="1"/>
</dbReference>
<accession>A0ABD5YHM5</accession>
<keyword evidence="3" id="KW-1185">Reference proteome</keyword>